<name>A0A177ANS9_9PEZI</name>
<dbReference type="AlphaFoldDB" id="A0A177ANS9"/>
<accession>A0A177ANS9</accession>
<dbReference type="RefSeq" id="XP_024328271.1">
    <property type="nucleotide sequence ID" value="XM_024464205.1"/>
</dbReference>
<evidence type="ECO:0000256" key="4">
    <source>
        <dbReference type="ARBA" id="ARBA00023242"/>
    </source>
</evidence>
<dbReference type="GO" id="GO:0003688">
    <property type="term" value="F:DNA replication origin binding"/>
    <property type="evidence" value="ECO:0007669"/>
    <property type="project" value="UniProtKB-UniRule"/>
</dbReference>
<dbReference type="PANTHER" id="PTHR14052:SF0">
    <property type="entry name" value="ORIGIN RECOGNITION COMPLEX SUBUNIT 2"/>
    <property type="match status" value="1"/>
</dbReference>
<dbReference type="PANTHER" id="PTHR14052">
    <property type="entry name" value="ORIGIN RECOGNITION COMPLEX SUBUNIT 2"/>
    <property type="match status" value="1"/>
</dbReference>
<dbReference type="GeneID" id="36283609"/>
<dbReference type="eggNOG" id="KOG2928">
    <property type="taxonomic scope" value="Eukaryota"/>
</dbReference>
<dbReference type="InterPro" id="IPR056773">
    <property type="entry name" value="WHD_ORC2"/>
</dbReference>
<comment type="function">
    <text evidence="5">Component of the origin recognition complex (ORC) that binds origins of replication. DNA-binding is ATP-dependent. ORC is required to assemble the pre-replication complex necessary to initiate DNA replication.</text>
</comment>
<evidence type="ECO:0000256" key="3">
    <source>
        <dbReference type="ARBA" id="ARBA00022705"/>
    </source>
</evidence>
<organism evidence="9">
    <name type="scientific">Pseudogymnoascus destructans</name>
    <dbReference type="NCBI Taxonomy" id="655981"/>
    <lineage>
        <taxon>Eukaryota</taxon>
        <taxon>Fungi</taxon>
        <taxon>Dikarya</taxon>
        <taxon>Ascomycota</taxon>
        <taxon>Pezizomycotina</taxon>
        <taxon>Leotiomycetes</taxon>
        <taxon>Thelebolales</taxon>
        <taxon>Thelebolaceae</taxon>
        <taxon>Pseudogymnoascus</taxon>
    </lineage>
</organism>
<comment type="subcellular location">
    <subcellularLocation>
        <location evidence="1 5">Nucleus</location>
    </subcellularLocation>
</comment>
<gene>
    <name evidence="9" type="primary">ORC2</name>
    <name evidence="9" type="ORF">VC83_00514</name>
</gene>
<dbReference type="EMBL" id="KV441386">
    <property type="protein sequence ID" value="OAF63001.1"/>
    <property type="molecule type" value="Genomic_DNA"/>
</dbReference>
<evidence type="ECO:0000259" key="7">
    <source>
        <dbReference type="Pfam" id="PF04084"/>
    </source>
</evidence>
<feature type="domain" description="Origin recognition complex subunit 2 winged-helix" evidence="8">
    <location>
        <begin position="524"/>
        <end position="584"/>
    </location>
</feature>
<keyword evidence="4 5" id="KW-0539">Nucleus</keyword>
<sequence>MTMKRKSFVEEDGDLDDVLSRKRARSPQRDDLNETDLNVTPSKPRSARRKTNGTSIEKIGIGSFEDAITQESLPIVEAVTPKSGRGRPKGSKNFPKPDGATPTPKKLPKGKTLFATPSKPLGLLTPSKARHAADRSARRKSTRTLIERTINGEASSDEDDDIISRYIYDSDKEEQADAGESEPVQPDGGPAEPAVPETPSKRGRGRPKGSKNRIRTPSPPRDMPPHELFFAQNRGAAMKTSNNNLSSLRLLDHEEYFTLLRSYEDPHAKDLEFLSSIHARSFPQWDFELSQNFNICLYGWGSKRELLTSYANHIYAQNNEAKIVVVNGYNPSTSMRDVLNTIFSLIPNAPKKLGTQPSEVLDRLLTHLSTSDVRITLLVHSLDGQPIRRAATQSLFARLAAHPQISIIASTDHPSFPLLWDSSARTSFNFLFHDCTTFSTYSAEVDVVDSVLQLLGRSGRRVGGKEGVGFVLRSLPVNARSLFKILCVEQLMVMDAGGGMDGFGGAGDENGDEGHLGERMGGSRSAEVGVEYRTLYQKAVEDFVCGDEVSFRSLLKEFHDHQMITSRKDALGTEILSIPFRREELEAILEDLMS</sequence>
<feature type="region of interest" description="Disordered" evidence="6">
    <location>
        <begin position="1"/>
        <end position="225"/>
    </location>
</feature>
<protein>
    <recommendedName>
        <fullName evidence="5">Origin recognition complex subunit 2</fullName>
    </recommendedName>
</protein>
<evidence type="ECO:0000256" key="2">
    <source>
        <dbReference type="ARBA" id="ARBA00007421"/>
    </source>
</evidence>
<dbReference type="InterPro" id="IPR056772">
    <property type="entry name" value="RecA-like_ORC2"/>
</dbReference>
<evidence type="ECO:0000256" key="6">
    <source>
        <dbReference type="SAM" id="MobiDB-lite"/>
    </source>
</evidence>
<evidence type="ECO:0000256" key="1">
    <source>
        <dbReference type="ARBA" id="ARBA00004123"/>
    </source>
</evidence>
<feature type="domain" description="Origin recognition complex subunit 2 RecA-like" evidence="7">
    <location>
        <begin position="271"/>
        <end position="435"/>
    </location>
</feature>
<evidence type="ECO:0000313" key="9">
    <source>
        <dbReference type="EMBL" id="OAF63001.1"/>
    </source>
</evidence>
<comment type="similarity">
    <text evidence="2 5">Belongs to the ORC2 family.</text>
</comment>
<dbReference type="Proteomes" id="UP000077154">
    <property type="component" value="Unassembled WGS sequence"/>
</dbReference>
<dbReference type="InterPro" id="IPR007220">
    <property type="entry name" value="ORC2"/>
</dbReference>
<keyword evidence="3 5" id="KW-0235">DNA replication</keyword>
<dbReference type="OrthoDB" id="346673at2759"/>
<comment type="subunit">
    <text evidence="5">Component of the origin recognition complex (ORC).</text>
</comment>
<dbReference type="VEuPathDB" id="FungiDB:GMDG_00837"/>
<dbReference type="Pfam" id="PF24882">
    <property type="entry name" value="WHD_ORC2"/>
    <property type="match status" value="1"/>
</dbReference>
<proteinExistence type="inferred from homology"/>
<feature type="compositionally biased region" description="Basic residues" evidence="6">
    <location>
        <begin position="201"/>
        <end position="214"/>
    </location>
</feature>
<evidence type="ECO:0000259" key="8">
    <source>
        <dbReference type="Pfam" id="PF24882"/>
    </source>
</evidence>
<dbReference type="Pfam" id="PF04084">
    <property type="entry name" value="RecA-like_ORC2"/>
    <property type="match status" value="1"/>
</dbReference>
<dbReference type="GO" id="GO:0005664">
    <property type="term" value="C:nuclear origin of replication recognition complex"/>
    <property type="evidence" value="ECO:0007669"/>
    <property type="project" value="UniProtKB-UniRule"/>
</dbReference>
<evidence type="ECO:0000256" key="5">
    <source>
        <dbReference type="RuleBase" id="RU368084"/>
    </source>
</evidence>
<reference evidence="9" key="1">
    <citation type="submission" date="2016-03" db="EMBL/GenBank/DDBJ databases">
        <title>Updated assembly of Pseudogymnoascus destructans, the fungus causing white-nose syndrome of bats.</title>
        <authorList>
            <person name="Palmer J.M."/>
            <person name="Drees K.P."/>
            <person name="Foster J.T."/>
            <person name="Lindner D.L."/>
        </authorList>
    </citation>
    <scope>NUCLEOTIDE SEQUENCE [LARGE SCALE GENOMIC DNA]</scope>
    <source>
        <strain evidence="9">20631-21</strain>
    </source>
</reference>
<dbReference type="GO" id="GO:0006260">
    <property type="term" value="P:DNA replication"/>
    <property type="evidence" value="ECO:0007669"/>
    <property type="project" value="UniProtKB-UniRule"/>
</dbReference>